<evidence type="ECO:0000313" key="2">
    <source>
        <dbReference type="EMBL" id="CUG86327.1"/>
    </source>
</evidence>
<reference evidence="3" key="1">
    <citation type="submission" date="2015-09" db="EMBL/GenBank/DDBJ databases">
        <authorList>
            <consortium name="Pathogen Informatics"/>
        </authorList>
    </citation>
    <scope>NUCLEOTIDE SEQUENCE [LARGE SCALE GENOMIC DNA]</scope>
    <source>
        <strain evidence="3">Lake Konstanz</strain>
    </source>
</reference>
<dbReference type="VEuPathDB" id="TriTrypDB:BSAL_92575"/>
<evidence type="ECO:0000313" key="3">
    <source>
        <dbReference type="Proteomes" id="UP000051952"/>
    </source>
</evidence>
<protein>
    <submittedName>
        <fullName evidence="2">Uncharacterized protein</fullName>
    </submittedName>
</protein>
<feature type="region of interest" description="Disordered" evidence="1">
    <location>
        <begin position="44"/>
        <end position="63"/>
    </location>
</feature>
<accession>A0A0S4J7Y4</accession>
<name>A0A0S4J7Y4_BODSA</name>
<proteinExistence type="predicted"/>
<sequence length="288" mass="31351">MILFVAPASSRGSAAVFILCTHDGCLRRYTRSVWIEYRSPHESTTTSTSRKISPCPRPPRLSTQVKMQRRIWRGWKTTRMTGSLGRVMGPLVQRAMKILRAMTAVVVKMPAASRHGRLVIRTRPQTSPSKLPLPCIVLLQEEAVGTTVPHPPGTAKEVIPVLFLLTAAPDGRLGTGWPSLETKAWTGPTPCSTTSPSLVRCWNSSNRMSSTEGEEVIEGTCHKWKMSNLVAPLVCEQASRQVSAANLSPMETARLLVEVEVEVGGPQVAEAPLVTTRRVASRGGPVAI</sequence>
<gene>
    <name evidence="2" type="ORF">BSAL_92575</name>
</gene>
<dbReference type="Proteomes" id="UP000051952">
    <property type="component" value="Unassembled WGS sequence"/>
</dbReference>
<evidence type="ECO:0000256" key="1">
    <source>
        <dbReference type="SAM" id="MobiDB-lite"/>
    </source>
</evidence>
<dbReference type="AlphaFoldDB" id="A0A0S4J7Y4"/>
<organism evidence="2 3">
    <name type="scientific">Bodo saltans</name>
    <name type="common">Flagellated protozoan</name>
    <dbReference type="NCBI Taxonomy" id="75058"/>
    <lineage>
        <taxon>Eukaryota</taxon>
        <taxon>Discoba</taxon>
        <taxon>Euglenozoa</taxon>
        <taxon>Kinetoplastea</taxon>
        <taxon>Metakinetoplastina</taxon>
        <taxon>Eubodonida</taxon>
        <taxon>Bodonidae</taxon>
        <taxon>Bodo</taxon>
    </lineage>
</organism>
<dbReference type="EMBL" id="CYKH01001277">
    <property type="protein sequence ID" value="CUG86327.1"/>
    <property type="molecule type" value="Genomic_DNA"/>
</dbReference>
<keyword evidence="3" id="KW-1185">Reference proteome</keyword>